<name>A0ABW3PMJ5_9BACL</name>
<dbReference type="InterPro" id="IPR022642">
    <property type="entry name" value="CheR_C"/>
</dbReference>
<dbReference type="CDD" id="cd02440">
    <property type="entry name" value="AdoMet_MTases"/>
    <property type="match status" value="1"/>
</dbReference>
<dbReference type="InterPro" id="IPR029063">
    <property type="entry name" value="SAM-dependent_MTases_sf"/>
</dbReference>
<dbReference type="Pfam" id="PF03705">
    <property type="entry name" value="CheR_N"/>
    <property type="match status" value="1"/>
</dbReference>
<dbReference type="EMBL" id="JBHTKX010000001">
    <property type="protein sequence ID" value="MFD1128139.1"/>
    <property type="molecule type" value="Genomic_DNA"/>
</dbReference>
<keyword evidence="3" id="KW-1185">Reference proteome</keyword>
<dbReference type="PANTHER" id="PTHR24422">
    <property type="entry name" value="CHEMOTAXIS PROTEIN METHYLTRANSFERASE"/>
    <property type="match status" value="1"/>
</dbReference>
<dbReference type="Gene3D" id="3.40.50.150">
    <property type="entry name" value="Vaccinia Virus protein VP39"/>
    <property type="match status" value="1"/>
</dbReference>
<dbReference type="SUPFAM" id="SSF53335">
    <property type="entry name" value="S-adenosyl-L-methionine-dependent methyltransferases"/>
    <property type="match status" value="1"/>
</dbReference>
<dbReference type="PROSITE" id="PS50123">
    <property type="entry name" value="CHER"/>
    <property type="match status" value="1"/>
</dbReference>
<keyword evidence="2" id="KW-0489">Methyltransferase</keyword>
<accession>A0ABW3PMJ5</accession>
<evidence type="ECO:0000259" key="1">
    <source>
        <dbReference type="PROSITE" id="PS50123"/>
    </source>
</evidence>
<evidence type="ECO:0000313" key="2">
    <source>
        <dbReference type="EMBL" id="MFD1128139.1"/>
    </source>
</evidence>
<dbReference type="InterPro" id="IPR022641">
    <property type="entry name" value="CheR_N"/>
</dbReference>
<keyword evidence="2" id="KW-0808">Transferase</keyword>
<dbReference type="GO" id="GO:0008168">
    <property type="term" value="F:methyltransferase activity"/>
    <property type="evidence" value="ECO:0007669"/>
    <property type="project" value="UniProtKB-KW"/>
</dbReference>
<dbReference type="InterPro" id="IPR050903">
    <property type="entry name" value="Bact_Chemotaxis_MeTrfase"/>
</dbReference>
<dbReference type="SMART" id="SM00138">
    <property type="entry name" value="MeTrc"/>
    <property type="match status" value="1"/>
</dbReference>
<sequence>MISDRGEYTQLAPLAGHDKEELEKIEVELLLQAIYRMYGYDFRNYAYDSIYRRIRYGMQSIGEESISALIPQVLHYPDRMQQLFRYFVVGVTEMFRDPDMFYSFRKNIIPYLRTYPHIRIWHAGCSTGEEVLSMAILLQEEGLYDRARIYATDIDEDALEKAQMGIYPLRNMKVNTYNYIRSGGTRDFSDYYMARKDSVIFNSSLLKNIVYARHNLVTDQSFNEFNVVFCRNVLIYFNRELQNRVHQLLHDSLAMLGFLVLGDKESMLFNSHSHKYETIDKREKLYRKIQ</sequence>
<comment type="caution">
    <text evidence="2">The sequence shown here is derived from an EMBL/GenBank/DDBJ whole genome shotgun (WGS) entry which is preliminary data.</text>
</comment>
<dbReference type="Pfam" id="PF01739">
    <property type="entry name" value="CheR"/>
    <property type="match status" value="1"/>
</dbReference>
<dbReference type="Proteomes" id="UP001597169">
    <property type="component" value="Unassembled WGS sequence"/>
</dbReference>
<proteinExistence type="predicted"/>
<dbReference type="GO" id="GO:0032259">
    <property type="term" value="P:methylation"/>
    <property type="evidence" value="ECO:0007669"/>
    <property type="project" value="UniProtKB-KW"/>
</dbReference>
<dbReference type="PRINTS" id="PR00996">
    <property type="entry name" value="CHERMTFRASE"/>
</dbReference>
<protein>
    <submittedName>
        <fullName evidence="2">CheR family methyltransferase</fullName>
    </submittedName>
</protein>
<organism evidence="2 3">
    <name type="scientific">Paenibacillus provencensis</name>
    <dbReference type="NCBI Taxonomy" id="441151"/>
    <lineage>
        <taxon>Bacteria</taxon>
        <taxon>Bacillati</taxon>
        <taxon>Bacillota</taxon>
        <taxon>Bacilli</taxon>
        <taxon>Bacillales</taxon>
        <taxon>Paenibacillaceae</taxon>
        <taxon>Paenibacillus</taxon>
    </lineage>
</organism>
<dbReference type="InterPro" id="IPR000780">
    <property type="entry name" value="CheR_MeTrfase"/>
</dbReference>
<reference evidence="3" key="1">
    <citation type="journal article" date="2019" name="Int. J. Syst. Evol. Microbiol.">
        <title>The Global Catalogue of Microorganisms (GCM) 10K type strain sequencing project: providing services to taxonomists for standard genome sequencing and annotation.</title>
        <authorList>
            <consortium name="The Broad Institute Genomics Platform"/>
            <consortium name="The Broad Institute Genome Sequencing Center for Infectious Disease"/>
            <person name="Wu L."/>
            <person name="Ma J."/>
        </authorList>
    </citation>
    <scope>NUCLEOTIDE SEQUENCE [LARGE SCALE GENOMIC DNA]</scope>
    <source>
        <strain evidence="3">CCUG 53519</strain>
    </source>
</reference>
<evidence type="ECO:0000313" key="3">
    <source>
        <dbReference type="Proteomes" id="UP001597169"/>
    </source>
</evidence>
<dbReference type="RefSeq" id="WP_091155946.1">
    <property type="nucleotide sequence ID" value="NZ_JBHTKX010000001.1"/>
</dbReference>
<dbReference type="PANTHER" id="PTHR24422:SF8">
    <property type="entry name" value="CHEMOTAXIS PROTEIN"/>
    <property type="match status" value="1"/>
</dbReference>
<gene>
    <name evidence="2" type="ORF">ACFQ3J_08140</name>
</gene>
<dbReference type="SUPFAM" id="SSF47757">
    <property type="entry name" value="Chemotaxis receptor methyltransferase CheR, N-terminal domain"/>
    <property type="match status" value="1"/>
</dbReference>
<feature type="domain" description="CheR-type methyltransferase" evidence="1">
    <location>
        <begin position="15"/>
        <end position="267"/>
    </location>
</feature>